<feature type="chain" id="PRO_5041901826" description="SET domain-containing protein" evidence="2">
    <location>
        <begin position="21"/>
        <end position="481"/>
    </location>
</feature>
<name>A0AAE0PGE9_SORBR</name>
<proteinExistence type="predicted"/>
<feature type="signal peptide" evidence="2">
    <location>
        <begin position="1"/>
        <end position="20"/>
    </location>
</feature>
<dbReference type="InterPro" id="IPR001214">
    <property type="entry name" value="SET_dom"/>
</dbReference>
<feature type="region of interest" description="Disordered" evidence="1">
    <location>
        <begin position="348"/>
        <end position="367"/>
    </location>
</feature>
<sequence length="481" mass="53426">MAWLLRALLLGLSAQQLVIATTASNNDAAQPPAAAGSNEDLAYEQIHKSQIVYTSNSTTSSEWISTNICSQKTYCIYTNPYIGHGRGIVLLTKFADFQKIERLDQHLSLASDRIEPNALLPDGSPPFEESYILSKGPGLTARTELRRGKPLMEAAPVLVVHKDFFADIWRKTERNKMLEKAVSFLPPATKEKFNKQRHITIGSIPDSSRADAEDGQKARTIEEILLASPFEIDLGTNSYTPMGHDPQGDHSKHYINYPSTSLFTHSCRPNLAFHIDGNLALRTTVARKIQPGEELSIAYIDPFKPRKERQEWVGRYRPSPSQTGAGGEEEEGGGCPCPSCTGLYPRITHKQHGHPHTSSPSSELAKSDARLAEIEAIRSELRNHESRGVTPEKIEKFLQLHVEEGLETKMAEAYELAATNYNYMGMDRMAKRYADKAVQAAQIEYGRDANDVIAMRIMAGDVRGHWSFGYKSKDKRGGGGQ</sequence>
<evidence type="ECO:0000259" key="3">
    <source>
        <dbReference type="PROSITE" id="PS50280"/>
    </source>
</evidence>
<reference evidence="4" key="1">
    <citation type="journal article" date="2023" name="Mol. Phylogenet. Evol.">
        <title>Genome-scale phylogeny and comparative genomics of the fungal order Sordariales.</title>
        <authorList>
            <person name="Hensen N."/>
            <person name="Bonometti L."/>
            <person name="Westerberg I."/>
            <person name="Brannstrom I.O."/>
            <person name="Guillou S."/>
            <person name="Cros-Aarteil S."/>
            <person name="Calhoun S."/>
            <person name="Haridas S."/>
            <person name="Kuo A."/>
            <person name="Mondo S."/>
            <person name="Pangilinan J."/>
            <person name="Riley R."/>
            <person name="LaButti K."/>
            <person name="Andreopoulos B."/>
            <person name="Lipzen A."/>
            <person name="Chen C."/>
            <person name="Yan M."/>
            <person name="Daum C."/>
            <person name="Ng V."/>
            <person name="Clum A."/>
            <person name="Steindorff A."/>
            <person name="Ohm R.A."/>
            <person name="Martin F."/>
            <person name="Silar P."/>
            <person name="Natvig D.O."/>
            <person name="Lalanne C."/>
            <person name="Gautier V."/>
            <person name="Ament-Velasquez S.L."/>
            <person name="Kruys A."/>
            <person name="Hutchinson M.I."/>
            <person name="Powell A.J."/>
            <person name="Barry K."/>
            <person name="Miller A.N."/>
            <person name="Grigoriev I.V."/>
            <person name="Debuchy R."/>
            <person name="Gladieux P."/>
            <person name="Hiltunen Thoren M."/>
            <person name="Johannesson H."/>
        </authorList>
    </citation>
    <scope>NUCLEOTIDE SEQUENCE</scope>
    <source>
        <strain evidence="4">FGSC 1904</strain>
    </source>
</reference>
<dbReference type="SUPFAM" id="SSF82199">
    <property type="entry name" value="SET domain"/>
    <property type="match status" value="1"/>
</dbReference>
<dbReference type="AlphaFoldDB" id="A0AAE0PGE9"/>
<dbReference type="Pfam" id="PF00856">
    <property type="entry name" value="SET"/>
    <property type="match status" value="1"/>
</dbReference>
<comment type="caution">
    <text evidence="4">The sequence shown here is derived from an EMBL/GenBank/DDBJ whole genome shotgun (WGS) entry which is preliminary data.</text>
</comment>
<dbReference type="Gene3D" id="2.170.270.10">
    <property type="entry name" value="SET domain"/>
    <property type="match status" value="1"/>
</dbReference>
<dbReference type="PROSITE" id="PS50280">
    <property type="entry name" value="SET"/>
    <property type="match status" value="1"/>
</dbReference>
<dbReference type="Proteomes" id="UP001281003">
    <property type="component" value="Unassembled WGS sequence"/>
</dbReference>
<protein>
    <recommendedName>
        <fullName evidence="3">SET domain-containing protein</fullName>
    </recommendedName>
</protein>
<dbReference type="InterPro" id="IPR046341">
    <property type="entry name" value="SET_dom_sf"/>
</dbReference>
<dbReference type="InterPro" id="IPR053185">
    <property type="entry name" value="SET_domain_protein"/>
</dbReference>
<keyword evidence="5" id="KW-1185">Reference proteome</keyword>
<evidence type="ECO:0000256" key="2">
    <source>
        <dbReference type="SAM" id="SignalP"/>
    </source>
</evidence>
<evidence type="ECO:0000313" key="4">
    <source>
        <dbReference type="EMBL" id="KAK3399493.1"/>
    </source>
</evidence>
<reference evidence="4" key="2">
    <citation type="submission" date="2023-07" db="EMBL/GenBank/DDBJ databases">
        <authorList>
            <consortium name="Lawrence Berkeley National Laboratory"/>
            <person name="Haridas S."/>
            <person name="Hensen N."/>
            <person name="Bonometti L."/>
            <person name="Westerberg I."/>
            <person name="Brannstrom I.O."/>
            <person name="Guillou S."/>
            <person name="Cros-Aarteil S."/>
            <person name="Calhoun S."/>
            <person name="Kuo A."/>
            <person name="Mondo S."/>
            <person name="Pangilinan J."/>
            <person name="Riley R."/>
            <person name="LaButti K."/>
            <person name="Andreopoulos B."/>
            <person name="Lipzen A."/>
            <person name="Chen C."/>
            <person name="Yanf M."/>
            <person name="Daum C."/>
            <person name="Ng V."/>
            <person name="Clum A."/>
            <person name="Steindorff A."/>
            <person name="Ohm R."/>
            <person name="Martin F."/>
            <person name="Silar P."/>
            <person name="Natvig D."/>
            <person name="Lalanne C."/>
            <person name="Gautier V."/>
            <person name="Ament-velasquez S.L."/>
            <person name="Kruys A."/>
            <person name="Hutchinson M.I."/>
            <person name="Powell A.J."/>
            <person name="Barry K."/>
            <person name="Miller A.N."/>
            <person name="Grigoriev I.V."/>
            <person name="Debuchy R."/>
            <person name="Gladieux P."/>
            <person name="Thoren M.H."/>
            <person name="Johannesson H."/>
        </authorList>
    </citation>
    <scope>NUCLEOTIDE SEQUENCE</scope>
    <source>
        <strain evidence="4">FGSC 1904</strain>
    </source>
</reference>
<keyword evidence="2" id="KW-0732">Signal</keyword>
<organism evidence="4 5">
    <name type="scientific">Sordaria brevicollis</name>
    <dbReference type="NCBI Taxonomy" id="83679"/>
    <lineage>
        <taxon>Eukaryota</taxon>
        <taxon>Fungi</taxon>
        <taxon>Dikarya</taxon>
        <taxon>Ascomycota</taxon>
        <taxon>Pezizomycotina</taxon>
        <taxon>Sordariomycetes</taxon>
        <taxon>Sordariomycetidae</taxon>
        <taxon>Sordariales</taxon>
        <taxon>Sordariaceae</taxon>
        <taxon>Sordaria</taxon>
    </lineage>
</organism>
<evidence type="ECO:0000313" key="5">
    <source>
        <dbReference type="Proteomes" id="UP001281003"/>
    </source>
</evidence>
<feature type="domain" description="SET" evidence="3">
    <location>
        <begin position="125"/>
        <end position="300"/>
    </location>
</feature>
<dbReference type="PANTHER" id="PTHR47332">
    <property type="entry name" value="SET DOMAIN-CONTAINING PROTEIN 5"/>
    <property type="match status" value="1"/>
</dbReference>
<dbReference type="PANTHER" id="PTHR47332:SF6">
    <property type="entry name" value="SET DOMAIN-CONTAINING PROTEIN"/>
    <property type="match status" value="1"/>
</dbReference>
<dbReference type="CDD" id="cd20071">
    <property type="entry name" value="SET_SMYD"/>
    <property type="match status" value="1"/>
</dbReference>
<dbReference type="EMBL" id="JAUTDP010000005">
    <property type="protein sequence ID" value="KAK3399493.1"/>
    <property type="molecule type" value="Genomic_DNA"/>
</dbReference>
<gene>
    <name evidence="4" type="ORF">B0T20DRAFT_436663</name>
</gene>
<accession>A0AAE0PGE9</accession>
<evidence type="ECO:0000256" key="1">
    <source>
        <dbReference type="SAM" id="MobiDB-lite"/>
    </source>
</evidence>